<sequence length="245" mass="26645">MPPVPQGLDRAVNRLNKATARLEKLALAQPPASPTASAAPAAAKAPAQPKEKPLPRDFDDEARDIVTAVRPYTAASNEKLHALITAARHLHDHRVDGAVVQCGVGRGGSMQAVARTLLAAGERNRDLFLFDTFGAVESVDEVRAGLAAVPYPDEHVHLVPGKVDDTLPQHAPDAIALLHLDTEWYSSTRHELDHLYPRLVSGGVLLLDDYGWWQGSRQATDEWLRENGIDLLLWRAGNGRVAIKP</sequence>
<dbReference type="RefSeq" id="WP_231485734.1">
    <property type="nucleotide sequence ID" value="NZ_BAAAZO010000012.1"/>
</dbReference>
<organism evidence="2 3">
    <name type="scientific">Kineosporia mesophila</name>
    <dbReference type="NCBI Taxonomy" id="566012"/>
    <lineage>
        <taxon>Bacteria</taxon>
        <taxon>Bacillati</taxon>
        <taxon>Actinomycetota</taxon>
        <taxon>Actinomycetes</taxon>
        <taxon>Kineosporiales</taxon>
        <taxon>Kineosporiaceae</taxon>
        <taxon>Kineosporia</taxon>
    </lineage>
</organism>
<dbReference type="EMBL" id="BAAAZO010000012">
    <property type="protein sequence ID" value="GAA3634155.1"/>
    <property type="molecule type" value="Genomic_DNA"/>
</dbReference>
<dbReference type="SUPFAM" id="SSF53335">
    <property type="entry name" value="S-adenosyl-L-methionine-dependent methyltransferases"/>
    <property type="match status" value="1"/>
</dbReference>
<dbReference type="PANTHER" id="PTHR40036">
    <property type="entry name" value="MACROCIN O-METHYLTRANSFERASE"/>
    <property type="match status" value="1"/>
</dbReference>
<evidence type="ECO:0000313" key="3">
    <source>
        <dbReference type="Proteomes" id="UP001501074"/>
    </source>
</evidence>
<gene>
    <name evidence="2" type="ORF">GCM10022223_60600</name>
</gene>
<name>A0ABP7AJG7_9ACTN</name>
<dbReference type="InterPro" id="IPR013992">
    <property type="entry name" value="Adenylate_cyclase-assoc_CAP_N"/>
</dbReference>
<feature type="compositionally biased region" description="Low complexity" evidence="1">
    <location>
        <begin position="26"/>
        <end position="48"/>
    </location>
</feature>
<dbReference type="PANTHER" id="PTHR40036:SF1">
    <property type="entry name" value="MACROCIN O-METHYLTRANSFERASE"/>
    <property type="match status" value="1"/>
</dbReference>
<evidence type="ECO:0008006" key="4">
    <source>
        <dbReference type="Google" id="ProtNLM"/>
    </source>
</evidence>
<keyword evidence="3" id="KW-1185">Reference proteome</keyword>
<dbReference type="Proteomes" id="UP001501074">
    <property type="component" value="Unassembled WGS sequence"/>
</dbReference>
<feature type="region of interest" description="Disordered" evidence="1">
    <location>
        <begin position="26"/>
        <end position="58"/>
    </location>
</feature>
<evidence type="ECO:0000313" key="2">
    <source>
        <dbReference type="EMBL" id="GAA3634155.1"/>
    </source>
</evidence>
<accession>A0ABP7AJG7</accession>
<dbReference type="Pfam" id="PF05711">
    <property type="entry name" value="TylF"/>
    <property type="match status" value="2"/>
</dbReference>
<comment type="caution">
    <text evidence="2">The sequence shown here is derived from an EMBL/GenBank/DDBJ whole genome shotgun (WGS) entry which is preliminary data.</text>
</comment>
<dbReference type="InterPro" id="IPR029063">
    <property type="entry name" value="SAM-dependent_MTases_sf"/>
</dbReference>
<dbReference type="Pfam" id="PF01213">
    <property type="entry name" value="CAP_N-CM"/>
    <property type="match status" value="1"/>
</dbReference>
<reference evidence="3" key="1">
    <citation type="journal article" date="2019" name="Int. J. Syst. Evol. Microbiol.">
        <title>The Global Catalogue of Microorganisms (GCM) 10K type strain sequencing project: providing services to taxonomists for standard genome sequencing and annotation.</title>
        <authorList>
            <consortium name="The Broad Institute Genomics Platform"/>
            <consortium name="The Broad Institute Genome Sequencing Center for Infectious Disease"/>
            <person name="Wu L."/>
            <person name="Ma J."/>
        </authorList>
    </citation>
    <scope>NUCLEOTIDE SEQUENCE [LARGE SCALE GENOMIC DNA]</scope>
    <source>
        <strain evidence="3">JCM 16902</strain>
    </source>
</reference>
<dbReference type="InterPro" id="IPR008884">
    <property type="entry name" value="TylF_MeTrfase"/>
</dbReference>
<dbReference type="Gene3D" id="3.40.50.150">
    <property type="entry name" value="Vaccinia Virus protein VP39"/>
    <property type="match status" value="1"/>
</dbReference>
<protein>
    <recommendedName>
        <fullName evidence="4">Methyltransferase</fullName>
    </recommendedName>
</protein>
<evidence type="ECO:0000256" key="1">
    <source>
        <dbReference type="SAM" id="MobiDB-lite"/>
    </source>
</evidence>
<proteinExistence type="predicted"/>